<dbReference type="FunFam" id="3.30.160.60:FF:001253">
    <property type="entry name" value="Zinc finger protein 408"/>
    <property type="match status" value="1"/>
</dbReference>
<comment type="function">
    <text evidence="1">May be involved in transcriptional regulation.</text>
</comment>
<keyword evidence="10" id="KW-0804">Transcription</keyword>
<sequence length="798" mass="91934">MCARLLACPLCSQPGFLTLDALRAGLISVATRPLTCPVCNEVLLGIDKLTIHLFSHTINLSNNNTTESLKHTNIITSTHNPPIISNLESITFQDWNMSKIQITDSNKLSQNNLNIQNSLISSQSLQNTKDEASILNPEVSIQNQNSLNHIPQITFPQNSICGNKEIHTLQRNKEIESEKLPQQMLQETIKVDYATQYFDHQNVKNVKFVQNYPETEYENVQTFKNWIEDQHCEQPNKEVADKMGRSVDKPCSNEQMIITNKLPNIISTCTNIPLEKANDKNIQEDSSIVCNKRQNESLEHNEILPQLKLIKTLSTRQKTERCNICGFHFPDHNILLLHKQLIHMINEKDLNVMPENLLKNYSCHLCSKVFKMRGSLMVHMRVAHMGYNLGSLVRGGQIELILNENKFNCPTCGKEFKKEQHVMQHLKTHEAKQWECDVCNKMFTTKYFLKKHKRLHSGEMPYKCNICNKTFTFQQSYHKHRLYHKDDKPYTCTTCGRSFKELSTLHNHERIHTGEKPFACETCGKCFRQRVSYLVHRRIHTGVMPYKCTTCGKSFRYKVSQRTHKCPAQQTGNVQQTNIMDQKSVNLPDIQGIHNDICKTQKDFLKENQTMLDIVNNEENKYVLIINTQGQHLLTKESNIEKIQTIANTNITNKKQKLEECTGTNNDNEKIGNMWKSDIPNSSIFKKPFDTCKAIQSKNEKPFQEDTHDFFSMVMSPLENGLPSPTAEMEHLRVSSPTQKGDISKSYDTFRNTAHIMEMNMFNADIEQSFSTADNNANNLQTINEESLKQLLYSINEK</sequence>
<keyword evidence="4" id="KW-0479">Metal-binding</keyword>
<dbReference type="Proteomes" id="UP000504631">
    <property type="component" value="Unplaced"/>
</dbReference>
<organism evidence="14 15">
    <name type="scientific">Bombus vosnesenskii</name>
    <dbReference type="NCBI Taxonomy" id="207650"/>
    <lineage>
        <taxon>Eukaryota</taxon>
        <taxon>Metazoa</taxon>
        <taxon>Ecdysozoa</taxon>
        <taxon>Arthropoda</taxon>
        <taxon>Hexapoda</taxon>
        <taxon>Insecta</taxon>
        <taxon>Pterygota</taxon>
        <taxon>Neoptera</taxon>
        <taxon>Endopterygota</taxon>
        <taxon>Hymenoptera</taxon>
        <taxon>Apocrita</taxon>
        <taxon>Aculeata</taxon>
        <taxon>Apoidea</taxon>
        <taxon>Anthophila</taxon>
        <taxon>Apidae</taxon>
        <taxon>Bombus</taxon>
        <taxon>Pyrobombus</taxon>
    </lineage>
</organism>
<evidence type="ECO:0000313" key="15">
    <source>
        <dbReference type="RefSeq" id="XP_033355720.1"/>
    </source>
</evidence>
<reference evidence="15" key="1">
    <citation type="submission" date="2025-08" db="UniProtKB">
        <authorList>
            <consortium name="RefSeq"/>
        </authorList>
    </citation>
    <scope>IDENTIFICATION</scope>
    <source>
        <tissue evidence="15">Muscle</tissue>
    </source>
</reference>
<keyword evidence="7" id="KW-0862">Zinc</keyword>
<evidence type="ECO:0000256" key="6">
    <source>
        <dbReference type="ARBA" id="ARBA00022771"/>
    </source>
</evidence>
<proteinExistence type="inferred from homology"/>
<feature type="domain" description="C2H2-type" evidence="13">
    <location>
        <begin position="518"/>
        <end position="545"/>
    </location>
</feature>
<keyword evidence="14" id="KW-1185">Reference proteome</keyword>
<dbReference type="PROSITE" id="PS00028">
    <property type="entry name" value="ZINC_FINGER_C2H2_1"/>
    <property type="match status" value="6"/>
</dbReference>
<feature type="domain" description="C2H2-type" evidence="13">
    <location>
        <begin position="434"/>
        <end position="461"/>
    </location>
</feature>
<evidence type="ECO:0000259" key="13">
    <source>
        <dbReference type="PROSITE" id="PS50157"/>
    </source>
</evidence>
<evidence type="ECO:0000313" key="14">
    <source>
        <dbReference type="Proteomes" id="UP000504631"/>
    </source>
</evidence>
<dbReference type="FunFam" id="3.30.160.60:FF:001573">
    <property type="entry name" value="Zinc finger protein 407"/>
    <property type="match status" value="1"/>
</dbReference>
<keyword evidence="8" id="KW-0805">Transcription regulation</keyword>
<dbReference type="SUPFAM" id="SSF57667">
    <property type="entry name" value="beta-beta-alpha zinc fingers"/>
    <property type="match status" value="4"/>
</dbReference>
<name>A0A6J3KRP2_9HYME</name>
<feature type="domain" description="C2H2-type" evidence="13">
    <location>
        <begin position="361"/>
        <end position="389"/>
    </location>
</feature>
<feature type="domain" description="C2H2-type" evidence="13">
    <location>
        <begin position="407"/>
        <end position="434"/>
    </location>
</feature>
<dbReference type="PROSITE" id="PS50157">
    <property type="entry name" value="ZINC_FINGER_C2H2_2"/>
    <property type="match status" value="7"/>
</dbReference>
<dbReference type="GO" id="GO:0005634">
    <property type="term" value="C:nucleus"/>
    <property type="evidence" value="ECO:0007669"/>
    <property type="project" value="UniProtKB-SubCell"/>
</dbReference>
<evidence type="ECO:0000256" key="5">
    <source>
        <dbReference type="ARBA" id="ARBA00022737"/>
    </source>
</evidence>
<comment type="similarity">
    <text evidence="3">Belongs to the krueppel C2H2-type zinc-finger protein family.</text>
</comment>
<evidence type="ECO:0000256" key="8">
    <source>
        <dbReference type="ARBA" id="ARBA00023015"/>
    </source>
</evidence>
<dbReference type="Pfam" id="PF13912">
    <property type="entry name" value="zf-C2H2_6"/>
    <property type="match status" value="1"/>
</dbReference>
<dbReference type="PANTHER" id="PTHR24406">
    <property type="entry name" value="TRANSCRIPTIONAL REPRESSOR CTCFL-RELATED"/>
    <property type="match status" value="1"/>
</dbReference>
<keyword evidence="9" id="KW-0238">DNA-binding</keyword>
<dbReference type="GO" id="GO:0003677">
    <property type="term" value="F:DNA binding"/>
    <property type="evidence" value="ECO:0007669"/>
    <property type="project" value="UniProtKB-KW"/>
</dbReference>
<dbReference type="InterPro" id="IPR036236">
    <property type="entry name" value="Znf_C2H2_sf"/>
</dbReference>
<evidence type="ECO:0000256" key="11">
    <source>
        <dbReference type="ARBA" id="ARBA00023242"/>
    </source>
</evidence>
<keyword evidence="11" id="KW-0539">Nucleus</keyword>
<dbReference type="InterPro" id="IPR013087">
    <property type="entry name" value="Znf_C2H2_type"/>
</dbReference>
<dbReference type="SMART" id="SM00355">
    <property type="entry name" value="ZnF_C2H2"/>
    <property type="match status" value="9"/>
</dbReference>
<dbReference type="GO" id="GO:0008270">
    <property type="term" value="F:zinc ion binding"/>
    <property type="evidence" value="ECO:0007669"/>
    <property type="project" value="UniProtKB-KW"/>
</dbReference>
<evidence type="ECO:0000256" key="10">
    <source>
        <dbReference type="ARBA" id="ARBA00023163"/>
    </source>
</evidence>
<dbReference type="AlphaFoldDB" id="A0A6J3KRP2"/>
<dbReference type="Pfam" id="PF00096">
    <property type="entry name" value="zf-C2H2"/>
    <property type="match status" value="4"/>
</dbReference>
<feature type="domain" description="C2H2-type" evidence="13">
    <location>
        <begin position="462"/>
        <end position="489"/>
    </location>
</feature>
<dbReference type="FunFam" id="3.30.160.60:FF:000870">
    <property type="entry name" value="zinc finger protein 197 isoform X1"/>
    <property type="match status" value="1"/>
</dbReference>
<comment type="subcellular location">
    <subcellularLocation>
        <location evidence="2">Nucleus</location>
    </subcellularLocation>
</comment>
<dbReference type="GeneID" id="117236679"/>
<protein>
    <submittedName>
        <fullName evidence="15">Zinc finger protein 845-like isoform X1</fullName>
    </submittedName>
</protein>
<evidence type="ECO:0000256" key="12">
    <source>
        <dbReference type="PROSITE-ProRule" id="PRU00042"/>
    </source>
</evidence>
<gene>
    <name evidence="15" type="primary">LOC117236679</name>
</gene>
<evidence type="ECO:0000256" key="4">
    <source>
        <dbReference type="ARBA" id="ARBA00022723"/>
    </source>
</evidence>
<evidence type="ECO:0000256" key="3">
    <source>
        <dbReference type="ARBA" id="ARBA00006991"/>
    </source>
</evidence>
<dbReference type="InterPro" id="IPR050888">
    <property type="entry name" value="ZnF_C2H2-type_TF"/>
</dbReference>
<dbReference type="FunFam" id="3.30.160.60:FF:001134">
    <property type="entry name" value="Zinc finger protein 70"/>
    <property type="match status" value="1"/>
</dbReference>
<evidence type="ECO:0000256" key="1">
    <source>
        <dbReference type="ARBA" id="ARBA00003767"/>
    </source>
</evidence>
<keyword evidence="6 12" id="KW-0863">Zinc-finger</keyword>
<dbReference type="KEGG" id="bvk:117236679"/>
<evidence type="ECO:0000256" key="2">
    <source>
        <dbReference type="ARBA" id="ARBA00004123"/>
    </source>
</evidence>
<dbReference type="FunFam" id="3.30.160.60:FF:003317">
    <property type="entry name" value="Zinc finger protein 322"/>
    <property type="match status" value="1"/>
</dbReference>
<evidence type="ECO:0000256" key="9">
    <source>
        <dbReference type="ARBA" id="ARBA00023125"/>
    </source>
</evidence>
<feature type="domain" description="C2H2-type" evidence="13">
    <location>
        <begin position="490"/>
        <end position="517"/>
    </location>
</feature>
<keyword evidence="5" id="KW-0677">Repeat</keyword>
<accession>A0A6J3KRP2</accession>
<dbReference type="Gene3D" id="3.30.160.60">
    <property type="entry name" value="Classic Zinc Finger"/>
    <property type="match status" value="6"/>
</dbReference>
<evidence type="ECO:0000256" key="7">
    <source>
        <dbReference type="ARBA" id="ARBA00022833"/>
    </source>
</evidence>
<feature type="domain" description="C2H2-type" evidence="13">
    <location>
        <begin position="546"/>
        <end position="575"/>
    </location>
</feature>
<dbReference type="RefSeq" id="XP_033355720.1">
    <property type="nucleotide sequence ID" value="XM_033499829.1"/>
</dbReference>